<feature type="compositionally biased region" description="Basic and acidic residues" evidence="1">
    <location>
        <begin position="1"/>
        <end position="12"/>
    </location>
</feature>
<feature type="region of interest" description="Disordered" evidence="1">
    <location>
        <begin position="567"/>
        <end position="611"/>
    </location>
</feature>
<feature type="compositionally biased region" description="Pro residues" evidence="1">
    <location>
        <begin position="428"/>
        <end position="442"/>
    </location>
</feature>
<sequence length="631" mass="68336">MRHATPKIERANTTRNADEEEEEEEEEVHSGREASADMTPFTTQDPTGASVSEEYYDVSAGSVHGTTDMPWSSDATNEETEMMSTLCDGCGMSSSQTTDQDYTVSAESTVHAERLTTADDDANRTQAATTTTTVSLTTTESSIERSTDGSQVASKGKPKEGKRDRARKAGKGRKAGNKQRPRRPKTPPVQSAAPPAVTEYNILHEQTSLLPSNLTMSSLPGNISVHEGHGLSVAEAAGVATACLVVFWLLLGPLLCFLLRGARSSKQETSSELVSGGSANKRRADRGGEGGRGGGGGGSDGMSQVLMEEMIRMELARGRAKRYRTSVHDERELQRLPMHGSPAKHASLSGLAQNSPSQNERLPFALSCMSGSGSLQLHGAAQSNLCYDGTPSRQQLEQLQQLKRHVATSSSEPSSINRSGGQRLPPSVSLPPPPPPPLPPRIPLRRKLDDSSSDLTEKATQTPPWTHRTQRPVPKPRKTKSPRARPRKPPRKTPASPVPRGGVPRGAVPSTQPSPDDAYVDCMPPIMKCSPQRLYNFDKGPIQPQQHNGVLKRPADIVRVPCSPRFASPLLPRGSSGNTVDTSSEEEDGFHSGDDSLERRPWPQLQPLETNRLQLHRMGRRGYVAIHDTKL</sequence>
<feature type="compositionally biased region" description="Basic residues" evidence="1">
    <location>
        <begin position="468"/>
        <end position="491"/>
    </location>
</feature>
<name>R7TX37_CAPTE</name>
<dbReference type="AlphaFoldDB" id="R7TX37"/>
<dbReference type="EnsemblMetazoa" id="CapteT225293">
    <property type="protein sequence ID" value="CapteP225293"/>
    <property type="gene ID" value="CapteG225293"/>
</dbReference>
<organism evidence="2">
    <name type="scientific">Capitella teleta</name>
    <name type="common">Polychaete worm</name>
    <dbReference type="NCBI Taxonomy" id="283909"/>
    <lineage>
        <taxon>Eukaryota</taxon>
        <taxon>Metazoa</taxon>
        <taxon>Spiralia</taxon>
        <taxon>Lophotrochozoa</taxon>
        <taxon>Annelida</taxon>
        <taxon>Polychaeta</taxon>
        <taxon>Sedentaria</taxon>
        <taxon>Scolecida</taxon>
        <taxon>Capitellidae</taxon>
        <taxon>Capitella</taxon>
    </lineage>
</organism>
<dbReference type="EMBL" id="AMQN01002062">
    <property type="status" value="NOT_ANNOTATED_CDS"/>
    <property type="molecule type" value="Genomic_DNA"/>
</dbReference>
<feature type="compositionally biased region" description="Basic and acidic residues" evidence="1">
    <location>
        <begin position="110"/>
        <end position="123"/>
    </location>
</feature>
<feature type="compositionally biased region" description="Gly residues" evidence="1">
    <location>
        <begin position="290"/>
        <end position="300"/>
    </location>
</feature>
<feature type="region of interest" description="Disordered" evidence="1">
    <location>
        <begin position="399"/>
        <end position="518"/>
    </location>
</feature>
<accession>R7TX37</accession>
<feature type="compositionally biased region" description="Polar residues" evidence="1">
    <location>
        <begin position="40"/>
        <end position="50"/>
    </location>
</feature>
<dbReference type="Proteomes" id="UP000014760">
    <property type="component" value="Unassembled WGS sequence"/>
</dbReference>
<feature type="region of interest" description="Disordered" evidence="1">
    <location>
        <begin position="267"/>
        <end position="302"/>
    </location>
</feature>
<evidence type="ECO:0000313" key="3">
    <source>
        <dbReference type="EnsemblMetazoa" id="CapteP225293"/>
    </source>
</evidence>
<reference evidence="3" key="3">
    <citation type="submission" date="2015-06" db="UniProtKB">
        <authorList>
            <consortium name="EnsemblMetazoa"/>
        </authorList>
    </citation>
    <scope>IDENTIFICATION</scope>
</reference>
<evidence type="ECO:0000256" key="1">
    <source>
        <dbReference type="SAM" id="MobiDB-lite"/>
    </source>
</evidence>
<feature type="compositionally biased region" description="Low complexity" evidence="1">
    <location>
        <begin position="124"/>
        <end position="139"/>
    </location>
</feature>
<dbReference type="STRING" id="283909.R7TX37"/>
<feature type="compositionally biased region" description="Polar residues" evidence="1">
    <location>
        <begin position="407"/>
        <end position="420"/>
    </location>
</feature>
<evidence type="ECO:0000313" key="2">
    <source>
        <dbReference type="EMBL" id="ELT98483.1"/>
    </source>
</evidence>
<keyword evidence="4" id="KW-1185">Reference proteome</keyword>
<feature type="region of interest" description="Disordered" evidence="1">
    <location>
        <begin position="318"/>
        <end position="358"/>
    </location>
</feature>
<gene>
    <name evidence="2" type="ORF">CAPTEDRAFT_225293</name>
</gene>
<feature type="compositionally biased region" description="Basic residues" evidence="1">
    <location>
        <begin position="164"/>
        <end position="185"/>
    </location>
</feature>
<feature type="region of interest" description="Disordered" evidence="1">
    <location>
        <begin position="1"/>
        <end position="194"/>
    </location>
</feature>
<evidence type="ECO:0000313" key="4">
    <source>
        <dbReference type="Proteomes" id="UP000014760"/>
    </source>
</evidence>
<dbReference type="HOGENOM" id="CLU_433656_0_0_1"/>
<dbReference type="EMBL" id="KB307920">
    <property type="protein sequence ID" value="ELT98483.1"/>
    <property type="molecule type" value="Genomic_DNA"/>
</dbReference>
<reference evidence="2 4" key="2">
    <citation type="journal article" date="2013" name="Nature">
        <title>Insights into bilaterian evolution from three spiralian genomes.</title>
        <authorList>
            <person name="Simakov O."/>
            <person name="Marletaz F."/>
            <person name="Cho S.J."/>
            <person name="Edsinger-Gonzales E."/>
            <person name="Havlak P."/>
            <person name="Hellsten U."/>
            <person name="Kuo D.H."/>
            <person name="Larsson T."/>
            <person name="Lv J."/>
            <person name="Arendt D."/>
            <person name="Savage R."/>
            <person name="Osoegawa K."/>
            <person name="de Jong P."/>
            <person name="Grimwood J."/>
            <person name="Chapman J.A."/>
            <person name="Shapiro H."/>
            <person name="Aerts A."/>
            <person name="Otillar R.P."/>
            <person name="Terry A.Y."/>
            <person name="Boore J.L."/>
            <person name="Grigoriev I.V."/>
            <person name="Lindberg D.R."/>
            <person name="Seaver E.C."/>
            <person name="Weisblat D.A."/>
            <person name="Putnam N.H."/>
            <person name="Rokhsar D.S."/>
        </authorList>
    </citation>
    <scope>NUCLEOTIDE SEQUENCE</scope>
    <source>
        <strain evidence="2 4">I ESC-2004</strain>
    </source>
</reference>
<feature type="compositionally biased region" description="Acidic residues" evidence="1">
    <location>
        <begin position="18"/>
        <end position="27"/>
    </location>
</feature>
<dbReference type="OMA" id="EFHESTS"/>
<reference evidence="4" key="1">
    <citation type="submission" date="2012-12" db="EMBL/GenBank/DDBJ databases">
        <authorList>
            <person name="Hellsten U."/>
            <person name="Grimwood J."/>
            <person name="Chapman J.A."/>
            <person name="Shapiro H."/>
            <person name="Aerts A."/>
            <person name="Otillar R.P."/>
            <person name="Terry A.Y."/>
            <person name="Boore J.L."/>
            <person name="Simakov O."/>
            <person name="Marletaz F."/>
            <person name="Cho S.-J."/>
            <person name="Edsinger-Gonzales E."/>
            <person name="Havlak P."/>
            <person name="Kuo D.-H."/>
            <person name="Larsson T."/>
            <person name="Lv J."/>
            <person name="Arendt D."/>
            <person name="Savage R."/>
            <person name="Osoegawa K."/>
            <person name="de Jong P."/>
            <person name="Lindberg D.R."/>
            <person name="Seaver E.C."/>
            <person name="Weisblat D.A."/>
            <person name="Putnam N.H."/>
            <person name="Grigoriev I.V."/>
            <person name="Rokhsar D.S."/>
        </authorList>
    </citation>
    <scope>NUCLEOTIDE SEQUENCE</scope>
    <source>
        <strain evidence="4">I ESC-2004</strain>
    </source>
</reference>
<protein>
    <submittedName>
        <fullName evidence="2 3">Uncharacterized protein</fullName>
    </submittedName>
</protein>
<feature type="compositionally biased region" description="Basic and acidic residues" evidence="1">
    <location>
        <begin position="589"/>
        <end position="601"/>
    </location>
</feature>
<feature type="compositionally biased region" description="Polar residues" evidence="1">
    <location>
        <begin position="92"/>
        <end position="108"/>
    </location>
</feature>
<proteinExistence type="predicted"/>